<feature type="domain" description="Polysaccharide pyruvyl transferase" evidence="1">
    <location>
        <begin position="36"/>
        <end position="292"/>
    </location>
</feature>
<name>A0A9D2HWJ9_9BACE</name>
<evidence type="ECO:0000259" key="1">
    <source>
        <dbReference type="Pfam" id="PF04230"/>
    </source>
</evidence>
<dbReference type="InterPro" id="IPR007345">
    <property type="entry name" value="Polysacch_pyruvyl_Trfase"/>
</dbReference>
<protein>
    <submittedName>
        <fullName evidence="2">Polysaccharide pyruvyl transferase family protein</fullName>
    </submittedName>
</protein>
<sequence>MTTTEKIKELHKEITSLLFPLINNDYVLYDLPYHNNIGDLLIWKGELSFLKHLPYRMLCCNSIQTYREDRLNPETIILLHGGGNFGDVWRDMQDFRLAVIKRYPENRIIIFPQTVFYENKALMQEDARIMAQHKDLTICARDRISYNILKEHFDNQILLVPDMAFCIPLTELDQYAKKPLDKTLFLKRSDKELKNANYFFQSRYPLTTSDWPSMEQSDIVQLGMSVFLRCSKLSLSFLPSLTDKYACFYREKLIKQGVQFVSQYKEIYTTRLHVAILSTLLGKPFHFFDNSYGKNRAFYETWLNEVDNAIFER</sequence>
<dbReference type="GO" id="GO:0016740">
    <property type="term" value="F:transferase activity"/>
    <property type="evidence" value="ECO:0007669"/>
    <property type="project" value="UniProtKB-KW"/>
</dbReference>
<accession>A0A9D2HWJ9</accession>
<dbReference type="Proteomes" id="UP000823862">
    <property type="component" value="Unassembled WGS sequence"/>
</dbReference>
<dbReference type="EMBL" id="DWZI01000036">
    <property type="protein sequence ID" value="HJA85926.1"/>
    <property type="molecule type" value="Genomic_DNA"/>
</dbReference>
<dbReference type="AlphaFoldDB" id="A0A9D2HWJ9"/>
<evidence type="ECO:0000313" key="2">
    <source>
        <dbReference type="EMBL" id="HJA85926.1"/>
    </source>
</evidence>
<dbReference type="Pfam" id="PF04230">
    <property type="entry name" value="PS_pyruv_trans"/>
    <property type="match status" value="1"/>
</dbReference>
<evidence type="ECO:0000313" key="3">
    <source>
        <dbReference type="Proteomes" id="UP000823862"/>
    </source>
</evidence>
<comment type="caution">
    <text evidence="2">The sequence shown here is derived from an EMBL/GenBank/DDBJ whole genome shotgun (WGS) entry which is preliminary data.</text>
</comment>
<proteinExistence type="predicted"/>
<reference evidence="2" key="2">
    <citation type="submission" date="2021-04" db="EMBL/GenBank/DDBJ databases">
        <authorList>
            <person name="Gilroy R."/>
        </authorList>
    </citation>
    <scope>NUCLEOTIDE SEQUENCE</scope>
    <source>
        <strain evidence="2">ChiHjej12B11-9795</strain>
    </source>
</reference>
<keyword evidence="2" id="KW-0808">Transferase</keyword>
<organism evidence="2 3">
    <name type="scientific">Candidatus Bacteroides avicola</name>
    <dbReference type="NCBI Taxonomy" id="2838468"/>
    <lineage>
        <taxon>Bacteria</taxon>
        <taxon>Pseudomonadati</taxon>
        <taxon>Bacteroidota</taxon>
        <taxon>Bacteroidia</taxon>
        <taxon>Bacteroidales</taxon>
        <taxon>Bacteroidaceae</taxon>
        <taxon>Bacteroides</taxon>
    </lineage>
</organism>
<gene>
    <name evidence="2" type="ORF">H9950_07020</name>
</gene>
<reference evidence="2" key="1">
    <citation type="journal article" date="2021" name="PeerJ">
        <title>Extensive microbial diversity within the chicken gut microbiome revealed by metagenomics and culture.</title>
        <authorList>
            <person name="Gilroy R."/>
            <person name="Ravi A."/>
            <person name="Getino M."/>
            <person name="Pursley I."/>
            <person name="Horton D.L."/>
            <person name="Alikhan N.F."/>
            <person name="Baker D."/>
            <person name="Gharbi K."/>
            <person name="Hall N."/>
            <person name="Watson M."/>
            <person name="Adriaenssens E.M."/>
            <person name="Foster-Nyarko E."/>
            <person name="Jarju S."/>
            <person name="Secka A."/>
            <person name="Antonio M."/>
            <person name="Oren A."/>
            <person name="Chaudhuri R.R."/>
            <person name="La Ragione R."/>
            <person name="Hildebrand F."/>
            <person name="Pallen M.J."/>
        </authorList>
    </citation>
    <scope>NUCLEOTIDE SEQUENCE</scope>
    <source>
        <strain evidence="2">ChiHjej12B11-9795</strain>
    </source>
</reference>